<keyword evidence="7 8" id="KW-0472">Membrane</keyword>
<keyword evidence="5 8" id="KW-0812">Transmembrane</keyword>
<dbReference type="SUPFAM" id="SSF161098">
    <property type="entry name" value="MetI-like"/>
    <property type="match status" value="1"/>
</dbReference>
<evidence type="ECO:0000256" key="4">
    <source>
        <dbReference type="ARBA" id="ARBA00022475"/>
    </source>
</evidence>
<dbReference type="AlphaFoldDB" id="A0A4S4FR86"/>
<reference evidence="11 12" key="1">
    <citation type="submission" date="2019-04" db="EMBL/GenBank/DDBJ databases">
        <authorList>
            <person name="Jiang L."/>
        </authorList>
    </citation>
    <scope>NUCLEOTIDE SEQUENCE [LARGE SCALE GENOMIC DNA]</scope>
    <source>
        <strain evidence="11 12">YIM 131853</strain>
    </source>
</reference>
<keyword evidence="3 8" id="KW-0813">Transport</keyword>
<dbReference type="Pfam" id="PF00528">
    <property type="entry name" value="BPD_transp_1"/>
    <property type="match status" value="1"/>
</dbReference>
<accession>A0A4S4FR86</accession>
<comment type="caution">
    <text evidence="11">The sequence shown here is derived from an EMBL/GenBank/DDBJ whole genome shotgun (WGS) entry which is preliminary data.</text>
</comment>
<evidence type="ECO:0000256" key="1">
    <source>
        <dbReference type="ARBA" id="ARBA00004651"/>
    </source>
</evidence>
<dbReference type="PANTHER" id="PTHR42929:SF1">
    <property type="entry name" value="INNER MEMBRANE ABC TRANSPORTER PERMEASE PROTEIN YDCU-RELATED"/>
    <property type="match status" value="1"/>
</dbReference>
<feature type="transmembrane region" description="Helical" evidence="8">
    <location>
        <begin position="32"/>
        <end position="57"/>
    </location>
</feature>
<dbReference type="GO" id="GO:0055085">
    <property type="term" value="P:transmembrane transport"/>
    <property type="evidence" value="ECO:0007669"/>
    <property type="project" value="InterPro"/>
</dbReference>
<keyword evidence="6 8" id="KW-1133">Transmembrane helix</keyword>
<dbReference type="OrthoDB" id="9808619at2"/>
<keyword evidence="4" id="KW-1003">Cell membrane</keyword>
<dbReference type="Proteomes" id="UP000309133">
    <property type="component" value="Unassembled WGS sequence"/>
</dbReference>
<evidence type="ECO:0000256" key="7">
    <source>
        <dbReference type="ARBA" id="ARBA00023136"/>
    </source>
</evidence>
<dbReference type="PROSITE" id="PS50928">
    <property type="entry name" value="ABC_TM1"/>
    <property type="match status" value="1"/>
</dbReference>
<name>A0A4S4FR86_9MICO</name>
<dbReference type="PANTHER" id="PTHR42929">
    <property type="entry name" value="INNER MEMBRANE ABC TRANSPORTER PERMEASE PROTEIN YDCU-RELATED-RELATED"/>
    <property type="match status" value="1"/>
</dbReference>
<feature type="region of interest" description="Disordered" evidence="9">
    <location>
        <begin position="1"/>
        <end position="21"/>
    </location>
</feature>
<feature type="transmembrane region" description="Helical" evidence="8">
    <location>
        <begin position="219"/>
        <end position="241"/>
    </location>
</feature>
<dbReference type="InterPro" id="IPR000515">
    <property type="entry name" value="MetI-like"/>
</dbReference>
<evidence type="ECO:0000259" key="10">
    <source>
        <dbReference type="PROSITE" id="PS50928"/>
    </source>
</evidence>
<feature type="transmembrane region" description="Helical" evidence="8">
    <location>
        <begin position="95"/>
        <end position="115"/>
    </location>
</feature>
<comment type="similarity">
    <text evidence="2">Belongs to the binding-protein-dependent transport system permease family. CysTW subfamily.</text>
</comment>
<comment type="subcellular location">
    <subcellularLocation>
        <location evidence="1 8">Cell membrane</location>
        <topology evidence="1 8">Multi-pass membrane protein</topology>
    </subcellularLocation>
</comment>
<feature type="transmembrane region" description="Helical" evidence="8">
    <location>
        <begin position="127"/>
        <end position="151"/>
    </location>
</feature>
<dbReference type="Gene3D" id="1.10.3720.10">
    <property type="entry name" value="MetI-like"/>
    <property type="match status" value="1"/>
</dbReference>
<evidence type="ECO:0000313" key="12">
    <source>
        <dbReference type="Proteomes" id="UP000309133"/>
    </source>
</evidence>
<evidence type="ECO:0000256" key="6">
    <source>
        <dbReference type="ARBA" id="ARBA00022989"/>
    </source>
</evidence>
<evidence type="ECO:0000313" key="11">
    <source>
        <dbReference type="EMBL" id="THG33120.1"/>
    </source>
</evidence>
<keyword evidence="12" id="KW-1185">Reference proteome</keyword>
<proteinExistence type="inferred from homology"/>
<feature type="transmembrane region" description="Helical" evidence="8">
    <location>
        <begin position="275"/>
        <end position="300"/>
    </location>
</feature>
<evidence type="ECO:0000256" key="8">
    <source>
        <dbReference type="RuleBase" id="RU363032"/>
    </source>
</evidence>
<organism evidence="11 12">
    <name type="scientific">Naasia lichenicola</name>
    <dbReference type="NCBI Taxonomy" id="2565933"/>
    <lineage>
        <taxon>Bacteria</taxon>
        <taxon>Bacillati</taxon>
        <taxon>Actinomycetota</taxon>
        <taxon>Actinomycetes</taxon>
        <taxon>Micrococcales</taxon>
        <taxon>Microbacteriaceae</taxon>
        <taxon>Naasia</taxon>
    </lineage>
</organism>
<sequence length="324" mass="35038">MTALDASSAPGLTQSSGIGPRRTGARRFRWNVGLLALPIGVWLVFFFIVPFVVILWYSFGDKPSLYVTHSNDTLSLGRFAEALSPVFFQTFARTLNIAASGTLICLLIGFPIAYWMAVKLSPKYQGLALGLVLVPYWTNFLVRTIGWQITLSPQSFLADVSRNLGFGTPELLYTSGAVQLGVVYNYLPLMILPLYVALERMDHRLLEASRDLGANAFEGFRRVTVPLALPGIGAGLLLVFVPLMGDYITPSVLGGAAGSMVGQMVASQFQTAQNWALGSAMAILLMLAILAVVVVFAIIFKVIGMVIDRVERVNVLDDAKGSAA</sequence>
<protein>
    <submittedName>
        <fullName evidence="11">ABC transporter permease</fullName>
    </submittedName>
</protein>
<evidence type="ECO:0000256" key="2">
    <source>
        <dbReference type="ARBA" id="ARBA00007069"/>
    </source>
</evidence>
<evidence type="ECO:0000256" key="5">
    <source>
        <dbReference type="ARBA" id="ARBA00022692"/>
    </source>
</evidence>
<evidence type="ECO:0000256" key="3">
    <source>
        <dbReference type="ARBA" id="ARBA00022448"/>
    </source>
</evidence>
<dbReference type="InterPro" id="IPR035906">
    <property type="entry name" value="MetI-like_sf"/>
</dbReference>
<dbReference type="EMBL" id="SSSM01000001">
    <property type="protein sequence ID" value="THG33120.1"/>
    <property type="molecule type" value="Genomic_DNA"/>
</dbReference>
<dbReference type="GO" id="GO:0005886">
    <property type="term" value="C:plasma membrane"/>
    <property type="evidence" value="ECO:0007669"/>
    <property type="project" value="UniProtKB-SubCell"/>
</dbReference>
<feature type="domain" description="ABC transmembrane type-1" evidence="10">
    <location>
        <begin position="91"/>
        <end position="296"/>
    </location>
</feature>
<feature type="transmembrane region" description="Helical" evidence="8">
    <location>
        <begin position="171"/>
        <end position="198"/>
    </location>
</feature>
<dbReference type="RefSeq" id="WP_136425901.1">
    <property type="nucleotide sequence ID" value="NZ_SSSM01000001.1"/>
</dbReference>
<evidence type="ECO:0000256" key="9">
    <source>
        <dbReference type="SAM" id="MobiDB-lite"/>
    </source>
</evidence>
<dbReference type="CDD" id="cd06261">
    <property type="entry name" value="TM_PBP2"/>
    <property type="match status" value="1"/>
</dbReference>
<gene>
    <name evidence="11" type="ORF">E6C64_01800</name>
</gene>